<dbReference type="InterPro" id="IPR009078">
    <property type="entry name" value="Ferritin-like_SF"/>
</dbReference>
<dbReference type="InterPro" id="IPR002024">
    <property type="entry name" value="Bacterioferritin"/>
</dbReference>
<dbReference type="OrthoDB" id="9800505at2"/>
<evidence type="ECO:0000256" key="7">
    <source>
        <dbReference type="ARBA" id="ARBA00036243"/>
    </source>
</evidence>
<evidence type="ECO:0000256" key="8">
    <source>
        <dbReference type="PIRNR" id="PIRNR002560"/>
    </source>
</evidence>
<accession>A0A1H3B1X1</accession>
<feature type="binding site" evidence="9">
    <location>
        <position position="54"/>
    </location>
    <ligand>
        <name>Fe cation</name>
        <dbReference type="ChEBI" id="CHEBI:24875"/>
        <label>1</label>
    </ligand>
</feature>
<dbReference type="PRINTS" id="PR00601">
    <property type="entry name" value="BACFERRITIN"/>
</dbReference>
<dbReference type="InterPro" id="IPR009040">
    <property type="entry name" value="Ferritin-like_diiron"/>
</dbReference>
<dbReference type="Proteomes" id="UP000198816">
    <property type="component" value="Unassembled WGS sequence"/>
</dbReference>
<sequence length="158" mass="17939">MRHARIHPRTLGYLGRALSLELSAVQQYMTQASLAEAWGLPEAARRLREETVEEMQHAERIIQRMLALGVAPNGSHLRPAGVSRNLVDLLLQDSVLEGEIVALYREAVIFCRRVGDRENGDFFEALLNEESAHAREIDDWLASLGVPRYRDPSERAYF</sequence>
<dbReference type="GO" id="GO:0006879">
    <property type="term" value="P:intracellular iron ion homeostasis"/>
    <property type="evidence" value="ECO:0007669"/>
    <property type="project" value="UniProtKB-KW"/>
</dbReference>
<protein>
    <recommendedName>
        <fullName evidence="8">Bacterioferritin</fullName>
        <ecNumber evidence="8">1.16.3.1</ecNumber>
    </recommendedName>
</protein>
<comment type="cofactor">
    <cofactor evidence="1">
        <name>heme b</name>
        <dbReference type="ChEBI" id="CHEBI:60344"/>
    </cofactor>
</comment>
<feature type="binding site" evidence="9">
    <location>
        <position position="130"/>
    </location>
    <ligand>
        <name>Fe cation</name>
        <dbReference type="ChEBI" id="CHEBI:24875"/>
        <label>1</label>
    </ligand>
</feature>
<keyword evidence="12" id="KW-1185">Reference proteome</keyword>
<dbReference type="GO" id="GO:0004322">
    <property type="term" value="F:ferroxidase activity"/>
    <property type="evidence" value="ECO:0007669"/>
    <property type="project" value="UniProtKB-EC"/>
</dbReference>
<evidence type="ECO:0000256" key="3">
    <source>
        <dbReference type="ARBA" id="ARBA00022434"/>
    </source>
</evidence>
<dbReference type="PIRSF" id="PIRSF002560">
    <property type="entry name" value="Bacterioferritin"/>
    <property type="match status" value="1"/>
</dbReference>
<evidence type="ECO:0000313" key="11">
    <source>
        <dbReference type="EMBL" id="SDX35795.1"/>
    </source>
</evidence>
<comment type="catalytic activity">
    <reaction evidence="8">
        <text>4 Fe(2+) + O2 + 4 H(+) = 4 Fe(3+) + 2 H2O</text>
        <dbReference type="Rhea" id="RHEA:11148"/>
        <dbReference type="ChEBI" id="CHEBI:15377"/>
        <dbReference type="ChEBI" id="CHEBI:15378"/>
        <dbReference type="ChEBI" id="CHEBI:15379"/>
        <dbReference type="ChEBI" id="CHEBI:29033"/>
        <dbReference type="ChEBI" id="CHEBI:29034"/>
        <dbReference type="EC" id="1.16.3.1"/>
    </reaction>
</comment>
<proteinExistence type="inferred from homology"/>
<dbReference type="Pfam" id="PF00210">
    <property type="entry name" value="Ferritin"/>
    <property type="match status" value="1"/>
</dbReference>
<keyword evidence="6 8" id="KW-0408">Iron</keyword>
<evidence type="ECO:0000256" key="6">
    <source>
        <dbReference type="ARBA" id="ARBA00023004"/>
    </source>
</evidence>
<dbReference type="GO" id="GO:0006826">
    <property type="term" value="P:iron ion transport"/>
    <property type="evidence" value="ECO:0007669"/>
    <property type="project" value="InterPro"/>
</dbReference>
<feature type="binding site" evidence="9">
    <location>
        <position position="53"/>
    </location>
    <ligand>
        <name>Fe cation</name>
        <dbReference type="ChEBI" id="CHEBI:24875"/>
        <label>3</label>
    </ligand>
</feature>
<feature type="binding site" evidence="9">
    <location>
        <position position="57"/>
    </location>
    <ligand>
        <name>Fe cation</name>
        <dbReference type="ChEBI" id="CHEBI:24875"/>
        <label>1</label>
    </ligand>
</feature>
<feature type="binding site" evidence="9">
    <location>
        <position position="21"/>
    </location>
    <ligand>
        <name>Fe cation</name>
        <dbReference type="ChEBI" id="CHEBI:24875"/>
        <label>1</label>
    </ligand>
</feature>
<keyword evidence="3 8" id="KW-0409">Iron storage</keyword>
<dbReference type="RefSeq" id="WP_093036080.1">
    <property type="nucleotide sequence ID" value="NZ_FNNZ01000022.1"/>
</dbReference>
<dbReference type="InterPro" id="IPR008331">
    <property type="entry name" value="Ferritin_DPS_dom"/>
</dbReference>
<dbReference type="InterPro" id="IPR012347">
    <property type="entry name" value="Ferritin-like"/>
</dbReference>
<dbReference type="STRING" id="1058.SAMN05421783_12248"/>
<dbReference type="AlphaFoldDB" id="A0A1H3B1X1"/>
<evidence type="ECO:0000256" key="4">
    <source>
        <dbReference type="ARBA" id="ARBA00022617"/>
    </source>
</evidence>
<comment type="similarity">
    <text evidence="2 8">Belongs to the bacterioferritin family.</text>
</comment>
<evidence type="ECO:0000256" key="2">
    <source>
        <dbReference type="ARBA" id="ARBA00008093"/>
    </source>
</evidence>
<feature type="binding site" description="axial binding residue" evidence="9">
    <location>
        <position position="55"/>
    </location>
    <ligand>
        <name>heme b</name>
        <dbReference type="ChEBI" id="CHEBI:60344"/>
        <note>ligand shared between dimeric partners</note>
    </ligand>
    <ligandPart>
        <name>Fe</name>
        <dbReference type="ChEBI" id="CHEBI:18248"/>
    </ligandPart>
</feature>
<dbReference type="SUPFAM" id="SSF47240">
    <property type="entry name" value="Ferritin-like"/>
    <property type="match status" value="1"/>
</dbReference>
<dbReference type="GO" id="GO:0008199">
    <property type="term" value="F:ferric iron binding"/>
    <property type="evidence" value="ECO:0007669"/>
    <property type="project" value="InterPro"/>
</dbReference>
<dbReference type="PROSITE" id="PS50905">
    <property type="entry name" value="FERRITIN_LIKE"/>
    <property type="match status" value="1"/>
</dbReference>
<dbReference type="GO" id="GO:0020037">
    <property type="term" value="F:heme binding"/>
    <property type="evidence" value="ECO:0007669"/>
    <property type="project" value="TreeGrafter"/>
</dbReference>
<evidence type="ECO:0000256" key="9">
    <source>
        <dbReference type="PIRSR" id="PIRSR002560-1"/>
    </source>
</evidence>
<comment type="function">
    <text evidence="8">Iron-storage protein, whose ferroxidase center binds Fe(2+), oxidizes it using dioxygen to Fe(3+), and participates in the subsequent Fe(3+) oxide mineral core formation within the central cavity of the BFR protein shell.</text>
</comment>
<feature type="binding site" evidence="9">
    <location>
        <position position="133"/>
    </location>
    <ligand>
        <name>Fe cation</name>
        <dbReference type="ChEBI" id="CHEBI:24875"/>
        <label>2</label>
    </ligand>
</feature>
<feature type="binding site" evidence="9">
    <location>
        <position position="130"/>
    </location>
    <ligand>
        <name>Fe cation</name>
        <dbReference type="ChEBI" id="CHEBI:24875"/>
        <label>2</label>
    </ligand>
</feature>
<keyword evidence="5 8" id="KW-0479">Metal-binding</keyword>
<gene>
    <name evidence="11" type="ORF">SAMN05421783_12248</name>
</gene>
<keyword evidence="4" id="KW-0349">Heme</keyword>
<dbReference type="Gene3D" id="1.20.1260.10">
    <property type="match status" value="1"/>
</dbReference>
<name>A0A1H3B1X1_THIRO</name>
<evidence type="ECO:0000256" key="5">
    <source>
        <dbReference type="ARBA" id="ARBA00022723"/>
    </source>
</evidence>
<feature type="domain" description="Ferritin-like diiron" evidence="10">
    <location>
        <begin position="4"/>
        <end position="148"/>
    </location>
</feature>
<dbReference type="PANTHER" id="PTHR30295">
    <property type="entry name" value="BACTERIOFERRITIN"/>
    <property type="match status" value="1"/>
</dbReference>
<dbReference type="GO" id="GO:0005829">
    <property type="term" value="C:cytosol"/>
    <property type="evidence" value="ECO:0007669"/>
    <property type="project" value="TreeGrafter"/>
</dbReference>
<reference evidence="12" key="1">
    <citation type="submission" date="2016-10" db="EMBL/GenBank/DDBJ databases">
        <authorList>
            <person name="Varghese N."/>
            <person name="Submissions S."/>
        </authorList>
    </citation>
    <scope>NUCLEOTIDE SEQUENCE [LARGE SCALE GENOMIC DNA]</scope>
    <source>
        <strain evidence="12">DSM 217</strain>
    </source>
</reference>
<dbReference type="PANTHER" id="PTHR30295:SF0">
    <property type="entry name" value="BACTERIOFERRITIN"/>
    <property type="match status" value="1"/>
</dbReference>
<evidence type="ECO:0000259" key="10">
    <source>
        <dbReference type="PROSITE" id="PS50905"/>
    </source>
</evidence>
<feature type="binding site" evidence="9">
    <location>
        <position position="97"/>
    </location>
    <ligand>
        <name>Fe cation</name>
        <dbReference type="ChEBI" id="CHEBI:24875"/>
        <label>2</label>
    </ligand>
</feature>
<comment type="catalytic activity">
    <reaction evidence="7">
        <text>Fe(2+)(in) = Fe(2+)(out)</text>
        <dbReference type="Rhea" id="RHEA:28486"/>
        <dbReference type="ChEBI" id="CHEBI:29033"/>
    </reaction>
</comment>
<feature type="binding site" evidence="9">
    <location>
        <position position="54"/>
    </location>
    <ligand>
        <name>Fe cation</name>
        <dbReference type="ChEBI" id="CHEBI:24875"/>
        <label>2</label>
    </ligand>
</feature>
<evidence type="ECO:0000256" key="1">
    <source>
        <dbReference type="ARBA" id="ARBA00001970"/>
    </source>
</evidence>
<organism evidence="11 12">
    <name type="scientific">Thiocapsa roseopersicina</name>
    <dbReference type="NCBI Taxonomy" id="1058"/>
    <lineage>
        <taxon>Bacteria</taxon>
        <taxon>Pseudomonadati</taxon>
        <taxon>Pseudomonadota</taxon>
        <taxon>Gammaproteobacteria</taxon>
        <taxon>Chromatiales</taxon>
        <taxon>Chromatiaceae</taxon>
        <taxon>Thiocapsa</taxon>
    </lineage>
</organism>
<dbReference type="EC" id="1.16.3.1" evidence="8"/>
<dbReference type="EMBL" id="FNNZ01000022">
    <property type="protein sequence ID" value="SDX35795.1"/>
    <property type="molecule type" value="Genomic_DNA"/>
</dbReference>
<evidence type="ECO:0000313" key="12">
    <source>
        <dbReference type="Proteomes" id="UP000198816"/>
    </source>
</evidence>